<dbReference type="SUPFAM" id="SSF56349">
    <property type="entry name" value="DNA breaking-rejoining enzymes"/>
    <property type="match status" value="1"/>
</dbReference>
<evidence type="ECO:0000313" key="4">
    <source>
        <dbReference type="Proteomes" id="UP001202827"/>
    </source>
</evidence>
<evidence type="ECO:0000256" key="1">
    <source>
        <dbReference type="ARBA" id="ARBA00023172"/>
    </source>
</evidence>
<protein>
    <recommendedName>
        <fullName evidence="5">Integrase</fullName>
    </recommendedName>
</protein>
<dbReference type="InterPro" id="IPR013762">
    <property type="entry name" value="Integrase-like_cat_sf"/>
</dbReference>
<dbReference type="InterPro" id="IPR011010">
    <property type="entry name" value="DNA_brk_join_enz"/>
</dbReference>
<keyword evidence="4" id="KW-1185">Reference proteome</keyword>
<sequence length="636" mass="70532">MNVSRIVSSDVQSHVSPDAEIISAKKRNRKLKTRSSGLYLVRSGGTYLFQIRLPKRIGGGAGSRPVRLSLGALPHHQARELANALGSLARIVFKEIEKKMGDKLESGSSLNAGKPDEDELPADDWPFEFATLIFKAALWDIREPARAPSPEEARGFEMMRGLVHIGRQVSAKQSGLPYDEMIADNAELLATSHVAKYGAAAGPVSVPEQLYTSVSTAATAPDQSSSSSKPEPMTVPKIIDEVAGKRQRLIHSNATPAFKLDRRTVERAPSTKPLFSQIANEYLATRRSSKSGDNKDIAIAETRLNLFAELIGDHPVDTYTATDLQAFIDLLKYWPKDAKCRPDHLTAREIIDSNQHYRFETLAKKTLEEGYVAVVKAALNSGQVKHDYRPIANAKLVYPDLARATVHTEPLGSAKIQKLFETGVASGMFDNVFLPLLGFLTGRRLGLLLHLKGEDFREKFEGVWVAQTSGIVQKDGVWQRVPFKTDASTSFFVLHNFLSEIGFVQWAKGQGDRFLFPELIKLKDPSKSASSYMARLFQDAGIKDSRGEVFHSLRGGYIADTGDQNIEKRDRKMQVGHEVGDDEHDKYGFRTLTERKARVLANLPLNPDIDLSMFRGLNLDKLAKAKRTKGRKPKKA</sequence>
<evidence type="ECO:0000256" key="2">
    <source>
        <dbReference type="SAM" id="MobiDB-lite"/>
    </source>
</evidence>
<organism evidence="3 4">
    <name type="scientific">Neorhizobium turbinariae</name>
    <dbReference type="NCBI Taxonomy" id="2937795"/>
    <lineage>
        <taxon>Bacteria</taxon>
        <taxon>Pseudomonadati</taxon>
        <taxon>Pseudomonadota</taxon>
        <taxon>Alphaproteobacteria</taxon>
        <taxon>Hyphomicrobiales</taxon>
        <taxon>Rhizobiaceae</taxon>
        <taxon>Rhizobium/Agrobacterium group</taxon>
        <taxon>Neorhizobium</taxon>
    </lineage>
</organism>
<name>A0ABT0IVI2_9HYPH</name>
<dbReference type="EMBL" id="JALPRY010000021">
    <property type="protein sequence ID" value="MCK8781882.1"/>
    <property type="molecule type" value="Genomic_DNA"/>
</dbReference>
<evidence type="ECO:0008006" key="5">
    <source>
        <dbReference type="Google" id="ProtNLM"/>
    </source>
</evidence>
<keyword evidence="1" id="KW-0233">DNA recombination</keyword>
<proteinExistence type="predicted"/>
<dbReference type="RefSeq" id="WP_248684271.1">
    <property type="nucleotide sequence ID" value="NZ_JALPRY010000021.1"/>
</dbReference>
<reference evidence="3 4" key="1">
    <citation type="submission" date="2022-04" db="EMBL/GenBank/DDBJ databases">
        <title>Rhizobium coralii sp. nov., isolated from coral Turbinaria peltata.</title>
        <authorList>
            <person name="Sun H."/>
        </authorList>
    </citation>
    <scope>NUCLEOTIDE SEQUENCE [LARGE SCALE GENOMIC DNA]</scope>
    <source>
        <strain evidence="3 4">NTR19</strain>
    </source>
</reference>
<feature type="region of interest" description="Disordered" evidence="2">
    <location>
        <begin position="216"/>
        <end position="235"/>
    </location>
</feature>
<evidence type="ECO:0000313" key="3">
    <source>
        <dbReference type="EMBL" id="MCK8781882.1"/>
    </source>
</evidence>
<dbReference type="Gene3D" id="1.10.443.10">
    <property type="entry name" value="Intergrase catalytic core"/>
    <property type="match status" value="1"/>
</dbReference>
<dbReference type="Proteomes" id="UP001202827">
    <property type="component" value="Unassembled WGS sequence"/>
</dbReference>
<comment type="caution">
    <text evidence="3">The sequence shown here is derived from an EMBL/GenBank/DDBJ whole genome shotgun (WGS) entry which is preliminary data.</text>
</comment>
<accession>A0ABT0IVI2</accession>
<gene>
    <name evidence="3" type="ORF">M0654_18025</name>
</gene>
<feature type="compositionally biased region" description="Polar residues" evidence="2">
    <location>
        <begin position="216"/>
        <end position="229"/>
    </location>
</feature>